<keyword evidence="2" id="KW-1185">Reference proteome</keyword>
<dbReference type="Gene3D" id="3.30.470.20">
    <property type="entry name" value="ATP-grasp fold, B domain"/>
    <property type="match status" value="1"/>
</dbReference>
<dbReference type="EMBL" id="ASPP01026255">
    <property type="protein sequence ID" value="ETO07331.1"/>
    <property type="molecule type" value="Genomic_DNA"/>
</dbReference>
<proteinExistence type="predicted"/>
<dbReference type="AlphaFoldDB" id="X6M151"/>
<evidence type="ECO:0000313" key="2">
    <source>
        <dbReference type="Proteomes" id="UP000023152"/>
    </source>
</evidence>
<reference evidence="1 2" key="1">
    <citation type="journal article" date="2013" name="Curr. Biol.">
        <title>The Genome of the Foraminiferan Reticulomyxa filosa.</title>
        <authorList>
            <person name="Glockner G."/>
            <person name="Hulsmann N."/>
            <person name="Schleicher M."/>
            <person name="Noegel A.A."/>
            <person name="Eichinger L."/>
            <person name="Gallinger C."/>
            <person name="Pawlowski J."/>
            <person name="Sierra R."/>
            <person name="Euteneuer U."/>
            <person name="Pillet L."/>
            <person name="Moustafa A."/>
            <person name="Platzer M."/>
            <person name="Groth M."/>
            <person name="Szafranski K."/>
            <person name="Schliwa M."/>
        </authorList>
    </citation>
    <scope>NUCLEOTIDE SEQUENCE [LARGE SCALE GENOMIC DNA]</scope>
</reference>
<comment type="caution">
    <text evidence="1">The sequence shown here is derived from an EMBL/GenBank/DDBJ whole genome shotgun (WGS) entry which is preliminary data.</text>
</comment>
<name>X6M151_RETFI</name>
<accession>X6M151</accession>
<gene>
    <name evidence="1" type="ORF">RFI_30060</name>
</gene>
<dbReference type="Proteomes" id="UP000023152">
    <property type="component" value="Unassembled WGS sequence"/>
</dbReference>
<organism evidence="1 2">
    <name type="scientific">Reticulomyxa filosa</name>
    <dbReference type="NCBI Taxonomy" id="46433"/>
    <lineage>
        <taxon>Eukaryota</taxon>
        <taxon>Sar</taxon>
        <taxon>Rhizaria</taxon>
        <taxon>Retaria</taxon>
        <taxon>Foraminifera</taxon>
        <taxon>Monothalamids</taxon>
        <taxon>Reticulomyxidae</taxon>
        <taxon>Reticulomyxa</taxon>
    </lineage>
</organism>
<protein>
    <submittedName>
        <fullName evidence="1">Uncharacterized protein</fullName>
    </submittedName>
</protein>
<sequence length="245" mass="28850">MYFHVDKIRVSVVEYHLQDLLKRFQFNAITGELLEQSFGYITKIVMPKTSHRISDLNTMIATMFVHAYIHLYMCICYIHLYWKWGSAWLYLSRVICIQLTLEQCDELVREKLKRLAGMSLESVVQQFNAKTIELGRSGQFAFWGRDILSDKYGQPWVLKYNRQPLLSLTGTPTVKRIMEDLLEEMVDIVVDIRTKRLANVPVEKHADIMSTKHWEPVTLHYYDKKLKTSFVLDATESKMGYQQQK</sequence>
<evidence type="ECO:0000313" key="1">
    <source>
        <dbReference type="EMBL" id="ETO07331.1"/>
    </source>
</evidence>